<dbReference type="Proteomes" id="UP000886998">
    <property type="component" value="Unassembled WGS sequence"/>
</dbReference>
<reference evidence="1" key="1">
    <citation type="submission" date="2020-08" db="EMBL/GenBank/DDBJ databases">
        <title>Multicomponent nature underlies the extraordinary mechanical properties of spider dragline silk.</title>
        <authorList>
            <person name="Kono N."/>
            <person name="Nakamura H."/>
            <person name="Mori M."/>
            <person name="Yoshida Y."/>
            <person name="Ohtoshi R."/>
            <person name="Malay A.D."/>
            <person name="Moran D.A.P."/>
            <person name="Tomita M."/>
            <person name="Numata K."/>
            <person name="Arakawa K."/>
        </authorList>
    </citation>
    <scope>NUCLEOTIDE SEQUENCE</scope>
</reference>
<accession>A0A8X6WYJ7</accession>
<keyword evidence="2" id="KW-1185">Reference proteome</keyword>
<feature type="non-terminal residue" evidence="1">
    <location>
        <position position="27"/>
    </location>
</feature>
<name>A0A8X6WYJ7_9ARAC</name>
<evidence type="ECO:0000313" key="2">
    <source>
        <dbReference type="Proteomes" id="UP000886998"/>
    </source>
</evidence>
<sequence length="27" mass="3143">MLFVARTIHFDLRCGLVQNPVDALLYH</sequence>
<gene>
    <name evidence="1" type="ORF">TNIN_59491</name>
</gene>
<proteinExistence type="predicted"/>
<dbReference type="EMBL" id="BMAV01003306">
    <property type="protein sequence ID" value="GFY42779.1"/>
    <property type="molecule type" value="Genomic_DNA"/>
</dbReference>
<dbReference type="AlphaFoldDB" id="A0A8X6WYJ7"/>
<comment type="caution">
    <text evidence="1">The sequence shown here is derived from an EMBL/GenBank/DDBJ whole genome shotgun (WGS) entry which is preliminary data.</text>
</comment>
<protein>
    <submittedName>
        <fullName evidence="1">Uncharacterized protein</fullName>
    </submittedName>
</protein>
<organism evidence="1 2">
    <name type="scientific">Trichonephila inaurata madagascariensis</name>
    <dbReference type="NCBI Taxonomy" id="2747483"/>
    <lineage>
        <taxon>Eukaryota</taxon>
        <taxon>Metazoa</taxon>
        <taxon>Ecdysozoa</taxon>
        <taxon>Arthropoda</taxon>
        <taxon>Chelicerata</taxon>
        <taxon>Arachnida</taxon>
        <taxon>Araneae</taxon>
        <taxon>Araneomorphae</taxon>
        <taxon>Entelegynae</taxon>
        <taxon>Araneoidea</taxon>
        <taxon>Nephilidae</taxon>
        <taxon>Trichonephila</taxon>
        <taxon>Trichonephila inaurata</taxon>
    </lineage>
</organism>
<evidence type="ECO:0000313" key="1">
    <source>
        <dbReference type="EMBL" id="GFY42779.1"/>
    </source>
</evidence>